<dbReference type="STRING" id="76947.GCA_002080435_03111"/>
<dbReference type="Pfam" id="PF00593">
    <property type="entry name" value="TonB_dep_Rec_b-barrel"/>
    <property type="match status" value="1"/>
</dbReference>
<evidence type="ECO:0000256" key="13">
    <source>
        <dbReference type="SAM" id="SignalP"/>
    </source>
</evidence>
<evidence type="ECO:0000256" key="7">
    <source>
        <dbReference type="ARBA" id="ARBA00023065"/>
    </source>
</evidence>
<evidence type="ECO:0000256" key="10">
    <source>
        <dbReference type="ARBA" id="ARBA00023237"/>
    </source>
</evidence>
<keyword evidence="7" id="KW-0406">Ion transport</keyword>
<dbReference type="eggNOG" id="COG4773">
    <property type="taxonomic scope" value="Bacteria"/>
</dbReference>
<dbReference type="InterPro" id="IPR000531">
    <property type="entry name" value="Beta-barrel_TonB"/>
</dbReference>
<dbReference type="Gene3D" id="2.40.170.20">
    <property type="entry name" value="TonB-dependent receptor, beta-barrel domain"/>
    <property type="match status" value="1"/>
</dbReference>
<evidence type="ECO:0000259" key="15">
    <source>
        <dbReference type="Pfam" id="PF07715"/>
    </source>
</evidence>
<keyword evidence="9 11" id="KW-0472">Membrane</keyword>
<comment type="subcellular location">
    <subcellularLocation>
        <location evidence="1 11">Cell outer membrane</location>
        <topology evidence="1 11">Multi-pass membrane protein</topology>
    </subcellularLocation>
</comment>
<evidence type="ECO:0000256" key="9">
    <source>
        <dbReference type="ARBA" id="ARBA00023136"/>
    </source>
</evidence>
<evidence type="ECO:0000256" key="5">
    <source>
        <dbReference type="ARBA" id="ARBA00022692"/>
    </source>
</evidence>
<dbReference type="GO" id="GO:0009279">
    <property type="term" value="C:cell outer membrane"/>
    <property type="evidence" value="ECO:0007669"/>
    <property type="project" value="UniProtKB-SubCell"/>
</dbReference>
<dbReference type="PANTHER" id="PTHR32552">
    <property type="entry name" value="FERRICHROME IRON RECEPTOR-RELATED"/>
    <property type="match status" value="1"/>
</dbReference>
<evidence type="ECO:0000256" key="6">
    <source>
        <dbReference type="ARBA" id="ARBA00023004"/>
    </source>
</evidence>
<sequence>MKRNHGLLSSQRATVSARVLAVGLLASLPGVAVAQETEASPAPEAAPADAAEQSGLQDIVVTAQKRSENINKVGISITAVGSEDLAARGVSDVSDLVKVVPGFNYTPSAYGTPVYTLRGIGFYETSLGAAPAVSIYVDEVPLPFSAMATGAALDLERVEVLKGPQGTLFGGNSTGGAINYIAAKPTPDFRAGADVTYGRFDRAEIKGYVSGPLSDTLEARLAVQYTHSGDWQRSYTRDDSLGEGNVLIGRLLLKWEPSDRLTVNLNVNGWRDKSDTQAAQLVAAVSPNAAVRALLDNYPDAPASNRAADWDPGKNFERDNGYWQASARIDYELGTDLDLTSITAFQKINRKSLVEADGTAIETLAVAAPGRSKDFSQELRLAGESGPIRFVLGGNYAYDFIDDSLITSAMTSSFPFDVARAVSIQKVNTYAVFGNIDFKVTDTVTLQGGLRYTDQRRSFEGCTYDSGAGDLSAVISRFATLLSGIPTTLPPGACITLSPTYRPGVVFNNLNEDNVSWRAGVNWQAAPRALIYANVSKGYKNGAFPTTGATASLQLAPAKQESVLAYEAGFKLTLFDQTLQLNGAGFYYDYRGKQLRGKVIDPVLGPLNALVNVPKSRIAGAELQAIWQPTEGLNINMGGTYIGSKILGNFINYDALGVLGPLSGDPFPLTPKWQFVGDAQYEFPVGNDMNAFIGGAMNYQGRTNGGLGDLALFDMPGYTLYDARIGVKSPDDKWRASFTVQNLTDKYYSTLVNLPTADAVIRYTGRPRTWAFNLSYRY</sequence>
<keyword evidence="5 11" id="KW-0812">Transmembrane</keyword>
<dbReference type="PATRIC" id="fig|1219045.3.peg.2797"/>
<reference evidence="16" key="1">
    <citation type="submission" date="2014-08" db="EMBL/GenBank/DDBJ databases">
        <title>Draft genome sequences of Sphingobium herbicidovorans.</title>
        <authorList>
            <person name="Gan H.M."/>
            <person name="Gan H.Y."/>
            <person name="Savka M.A."/>
        </authorList>
    </citation>
    <scope>NUCLEOTIDE SEQUENCE [LARGE SCALE GENOMIC DNA]</scope>
    <source>
        <strain evidence="16">NBRC 16415</strain>
    </source>
</reference>
<name>A0A086P7X9_SPHHM</name>
<dbReference type="PROSITE" id="PS52016">
    <property type="entry name" value="TONB_DEPENDENT_REC_3"/>
    <property type="match status" value="1"/>
</dbReference>
<dbReference type="InterPro" id="IPR036942">
    <property type="entry name" value="Beta-barrel_TonB_sf"/>
</dbReference>
<evidence type="ECO:0000313" key="16">
    <source>
        <dbReference type="EMBL" id="KFG89497.1"/>
    </source>
</evidence>
<evidence type="ECO:0000259" key="14">
    <source>
        <dbReference type="Pfam" id="PF00593"/>
    </source>
</evidence>
<dbReference type="Proteomes" id="UP000024284">
    <property type="component" value="Unassembled WGS sequence"/>
</dbReference>
<dbReference type="InterPro" id="IPR039426">
    <property type="entry name" value="TonB-dep_rcpt-like"/>
</dbReference>
<keyword evidence="10 11" id="KW-0998">Cell outer membrane</keyword>
<feature type="domain" description="TonB-dependent receptor-like beta-barrel" evidence="14">
    <location>
        <begin position="299"/>
        <end position="743"/>
    </location>
</feature>
<evidence type="ECO:0000256" key="2">
    <source>
        <dbReference type="ARBA" id="ARBA00022448"/>
    </source>
</evidence>
<protein>
    <submittedName>
        <fullName evidence="16">TonB-dependent receptor</fullName>
    </submittedName>
</protein>
<keyword evidence="13" id="KW-0732">Signal</keyword>
<dbReference type="GO" id="GO:0006826">
    <property type="term" value="P:iron ion transport"/>
    <property type="evidence" value="ECO:0007669"/>
    <property type="project" value="UniProtKB-KW"/>
</dbReference>
<keyword evidence="3 11" id="KW-1134">Transmembrane beta strand</keyword>
<dbReference type="AlphaFoldDB" id="A0A086P7X9"/>
<comment type="similarity">
    <text evidence="11 12">Belongs to the TonB-dependent receptor family.</text>
</comment>
<evidence type="ECO:0000256" key="4">
    <source>
        <dbReference type="ARBA" id="ARBA00022496"/>
    </source>
</evidence>
<evidence type="ECO:0000256" key="12">
    <source>
        <dbReference type="RuleBase" id="RU003357"/>
    </source>
</evidence>
<evidence type="ECO:0000256" key="3">
    <source>
        <dbReference type="ARBA" id="ARBA00022452"/>
    </source>
</evidence>
<dbReference type="SUPFAM" id="SSF56935">
    <property type="entry name" value="Porins"/>
    <property type="match status" value="1"/>
</dbReference>
<proteinExistence type="inferred from homology"/>
<dbReference type="InterPro" id="IPR012910">
    <property type="entry name" value="Plug_dom"/>
</dbReference>
<organism evidence="16 17">
    <name type="scientific">Sphingobium herbicidovorans (strain ATCC 700291 / DSM 11019 / CCUG 56400 / KCTC 2939 / LMG 18315 / NBRC 16415 / MH)</name>
    <name type="common">Sphingomonas herbicidovorans</name>
    <dbReference type="NCBI Taxonomy" id="1219045"/>
    <lineage>
        <taxon>Bacteria</taxon>
        <taxon>Pseudomonadati</taxon>
        <taxon>Pseudomonadota</taxon>
        <taxon>Alphaproteobacteria</taxon>
        <taxon>Sphingomonadales</taxon>
        <taxon>Sphingomonadaceae</taxon>
        <taxon>Sphingobium</taxon>
    </lineage>
</organism>
<accession>A0A086P7X9</accession>
<keyword evidence="6" id="KW-0408">Iron</keyword>
<dbReference type="Pfam" id="PF07715">
    <property type="entry name" value="Plug"/>
    <property type="match status" value="1"/>
</dbReference>
<feature type="domain" description="TonB-dependent receptor plug" evidence="15">
    <location>
        <begin position="71"/>
        <end position="177"/>
    </location>
</feature>
<evidence type="ECO:0000256" key="11">
    <source>
        <dbReference type="PROSITE-ProRule" id="PRU01360"/>
    </source>
</evidence>
<comment type="caution">
    <text evidence="16">The sequence shown here is derived from an EMBL/GenBank/DDBJ whole genome shotgun (WGS) entry which is preliminary data.</text>
</comment>
<keyword evidence="8 12" id="KW-0798">TonB box</keyword>
<evidence type="ECO:0000313" key="17">
    <source>
        <dbReference type="Proteomes" id="UP000024284"/>
    </source>
</evidence>
<evidence type="ECO:0000256" key="1">
    <source>
        <dbReference type="ARBA" id="ARBA00004571"/>
    </source>
</evidence>
<dbReference type="EMBL" id="JFZA02000027">
    <property type="protein sequence ID" value="KFG89497.1"/>
    <property type="molecule type" value="Genomic_DNA"/>
</dbReference>
<feature type="chain" id="PRO_5001813247" evidence="13">
    <location>
        <begin position="35"/>
        <end position="778"/>
    </location>
</feature>
<feature type="signal peptide" evidence="13">
    <location>
        <begin position="1"/>
        <end position="34"/>
    </location>
</feature>
<keyword evidence="17" id="KW-1185">Reference proteome</keyword>
<keyword evidence="2 11" id="KW-0813">Transport</keyword>
<evidence type="ECO:0000256" key="8">
    <source>
        <dbReference type="ARBA" id="ARBA00023077"/>
    </source>
</evidence>
<dbReference type="CDD" id="cd01347">
    <property type="entry name" value="ligand_gated_channel"/>
    <property type="match status" value="1"/>
</dbReference>
<gene>
    <name evidence="16" type="ORF">BV98_002761</name>
</gene>
<dbReference type="RefSeq" id="WP_051908343.1">
    <property type="nucleotide sequence ID" value="NZ_BCZD01000041.1"/>
</dbReference>
<dbReference type="PANTHER" id="PTHR32552:SF81">
    <property type="entry name" value="TONB-DEPENDENT OUTER MEMBRANE RECEPTOR"/>
    <property type="match status" value="1"/>
</dbReference>
<keyword evidence="4" id="KW-0410">Iron transport</keyword>
<keyword evidence="16" id="KW-0675">Receptor</keyword>